<evidence type="ECO:0000313" key="2">
    <source>
        <dbReference type="EMBL" id="GJT22720.1"/>
    </source>
</evidence>
<name>A0ABQ5C6J1_9ASTR</name>
<reference evidence="2" key="1">
    <citation type="journal article" date="2022" name="Int. J. Mol. Sci.">
        <title>Draft Genome of Tanacetum Coccineum: Genomic Comparison of Closely Related Tanacetum-Family Plants.</title>
        <authorList>
            <person name="Yamashiro T."/>
            <person name="Shiraishi A."/>
            <person name="Nakayama K."/>
            <person name="Satake H."/>
        </authorList>
    </citation>
    <scope>NUCLEOTIDE SEQUENCE</scope>
</reference>
<dbReference type="EMBL" id="BQNB010013992">
    <property type="protein sequence ID" value="GJT22720.1"/>
    <property type="molecule type" value="Genomic_DNA"/>
</dbReference>
<reference evidence="2" key="2">
    <citation type="submission" date="2022-01" db="EMBL/GenBank/DDBJ databases">
        <authorList>
            <person name="Yamashiro T."/>
            <person name="Shiraishi A."/>
            <person name="Satake H."/>
            <person name="Nakayama K."/>
        </authorList>
    </citation>
    <scope>NUCLEOTIDE SEQUENCE</scope>
</reference>
<comment type="caution">
    <text evidence="2">The sequence shown here is derived from an EMBL/GenBank/DDBJ whole genome shotgun (WGS) entry which is preliminary data.</text>
</comment>
<proteinExistence type="predicted"/>
<keyword evidence="3" id="KW-1185">Reference proteome</keyword>
<protein>
    <submittedName>
        <fullName evidence="2">Uncharacterized protein</fullName>
    </submittedName>
</protein>
<organism evidence="2 3">
    <name type="scientific">Tanacetum coccineum</name>
    <dbReference type="NCBI Taxonomy" id="301880"/>
    <lineage>
        <taxon>Eukaryota</taxon>
        <taxon>Viridiplantae</taxon>
        <taxon>Streptophyta</taxon>
        <taxon>Embryophyta</taxon>
        <taxon>Tracheophyta</taxon>
        <taxon>Spermatophyta</taxon>
        <taxon>Magnoliopsida</taxon>
        <taxon>eudicotyledons</taxon>
        <taxon>Gunneridae</taxon>
        <taxon>Pentapetalae</taxon>
        <taxon>asterids</taxon>
        <taxon>campanulids</taxon>
        <taxon>Asterales</taxon>
        <taxon>Asteraceae</taxon>
        <taxon>Asteroideae</taxon>
        <taxon>Anthemideae</taxon>
        <taxon>Anthemidinae</taxon>
        <taxon>Tanacetum</taxon>
    </lineage>
</organism>
<feature type="region of interest" description="Disordered" evidence="1">
    <location>
        <begin position="129"/>
        <end position="151"/>
    </location>
</feature>
<dbReference type="Proteomes" id="UP001151760">
    <property type="component" value="Unassembled WGS sequence"/>
</dbReference>
<accession>A0ABQ5C6J1</accession>
<gene>
    <name evidence="2" type="ORF">Tco_0892657</name>
</gene>
<feature type="compositionally biased region" description="Basic and acidic residues" evidence="1">
    <location>
        <begin position="129"/>
        <end position="142"/>
    </location>
</feature>
<sequence length="151" mass="16665">MDLKVADGPMLTIEGKEILKNTRRRVLTVNVLRPMGLISSKVSCEVLVNDWSYQAEEGPTELCHTMAYSLLTSSNSEIVDKCKIGLGYNVVPPPYIGNFMPPKPNLSFSGLEEFTSESIVIKHVVENSEAKASEAKPKEVRKNNSAPIIED</sequence>
<evidence type="ECO:0000313" key="3">
    <source>
        <dbReference type="Proteomes" id="UP001151760"/>
    </source>
</evidence>
<evidence type="ECO:0000256" key="1">
    <source>
        <dbReference type="SAM" id="MobiDB-lite"/>
    </source>
</evidence>